<name>A0AAD7KY58_QUISA</name>
<organism evidence="2 3">
    <name type="scientific">Quillaja saponaria</name>
    <name type="common">Soap bark tree</name>
    <dbReference type="NCBI Taxonomy" id="32244"/>
    <lineage>
        <taxon>Eukaryota</taxon>
        <taxon>Viridiplantae</taxon>
        <taxon>Streptophyta</taxon>
        <taxon>Embryophyta</taxon>
        <taxon>Tracheophyta</taxon>
        <taxon>Spermatophyta</taxon>
        <taxon>Magnoliopsida</taxon>
        <taxon>eudicotyledons</taxon>
        <taxon>Gunneridae</taxon>
        <taxon>Pentapetalae</taxon>
        <taxon>rosids</taxon>
        <taxon>fabids</taxon>
        <taxon>Fabales</taxon>
        <taxon>Quillajaceae</taxon>
        <taxon>Quillaja</taxon>
    </lineage>
</organism>
<accession>A0AAD7KY58</accession>
<dbReference type="Proteomes" id="UP001163823">
    <property type="component" value="Chromosome 13"/>
</dbReference>
<feature type="transmembrane region" description="Helical" evidence="1">
    <location>
        <begin position="69"/>
        <end position="91"/>
    </location>
</feature>
<dbReference type="EMBL" id="JARAOO010000013">
    <property type="protein sequence ID" value="KAJ7947110.1"/>
    <property type="molecule type" value="Genomic_DNA"/>
</dbReference>
<evidence type="ECO:0000313" key="2">
    <source>
        <dbReference type="EMBL" id="KAJ7947110.1"/>
    </source>
</evidence>
<dbReference type="KEGG" id="qsa:O6P43_031957"/>
<proteinExistence type="predicted"/>
<keyword evidence="1" id="KW-0472">Membrane</keyword>
<reference evidence="2" key="1">
    <citation type="journal article" date="2023" name="Science">
        <title>Elucidation of the pathway for biosynthesis of saponin adjuvants from the soapbark tree.</title>
        <authorList>
            <person name="Reed J."/>
            <person name="Orme A."/>
            <person name="El-Demerdash A."/>
            <person name="Owen C."/>
            <person name="Martin L.B.B."/>
            <person name="Misra R.C."/>
            <person name="Kikuchi S."/>
            <person name="Rejzek M."/>
            <person name="Martin A.C."/>
            <person name="Harkess A."/>
            <person name="Leebens-Mack J."/>
            <person name="Louveau T."/>
            <person name="Stephenson M.J."/>
            <person name="Osbourn A."/>
        </authorList>
    </citation>
    <scope>NUCLEOTIDE SEQUENCE</scope>
    <source>
        <strain evidence="2">S10</strain>
    </source>
</reference>
<gene>
    <name evidence="2" type="ORF">O6P43_031957</name>
</gene>
<keyword evidence="3" id="KW-1185">Reference proteome</keyword>
<keyword evidence="1" id="KW-1133">Transmembrane helix</keyword>
<comment type="caution">
    <text evidence="2">The sequence shown here is derived from an EMBL/GenBank/DDBJ whole genome shotgun (WGS) entry which is preliminary data.</text>
</comment>
<dbReference type="AlphaFoldDB" id="A0AAD7KY58"/>
<keyword evidence="1" id="KW-0812">Transmembrane</keyword>
<evidence type="ECO:0000256" key="1">
    <source>
        <dbReference type="SAM" id="Phobius"/>
    </source>
</evidence>
<evidence type="ECO:0000313" key="3">
    <source>
        <dbReference type="Proteomes" id="UP001163823"/>
    </source>
</evidence>
<protein>
    <submittedName>
        <fullName evidence="2">O-fucosyltransferase</fullName>
    </submittedName>
</protein>
<sequence length="153" mass="17644">MKDYQIRYQDILLGGSDPATGRRMIGSDYRWNSKTLLIHGLKSDCSKYSAGKGLHGGKRNLWFRKHMRSIAFMFQLMGLLFLLDSLMVSIFDYTFLQHSTTHENSSEFQDRDAFVDGKQSPVQMYDRLLNLAASALKLCFMNFRSDHYFGSSC</sequence>